<proteinExistence type="predicted"/>
<feature type="compositionally biased region" description="Gly residues" evidence="1">
    <location>
        <begin position="23"/>
        <end position="37"/>
    </location>
</feature>
<dbReference type="Gramene" id="OB03G28790.1">
    <property type="protein sequence ID" value="OB03G28790.1"/>
    <property type="gene ID" value="OB03G28790"/>
</dbReference>
<accession>J3LPA3</accession>
<dbReference type="Proteomes" id="UP000006038">
    <property type="component" value="Chromosome 3"/>
</dbReference>
<reference evidence="2" key="2">
    <citation type="submission" date="2013-04" db="UniProtKB">
        <authorList>
            <consortium name="EnsemblPlants"/>
        </authorList>
    </citation>
    <scope>IDENTIFICATION</scope>
</reference>
<dbReference type="EnsemblPlants" id="OB03G28790.1">
    <property type="protein sequence ID" value="OB03G28790.1"/>
    <property type="gene ID" value="OB03G28790"/>
</dbReference>
<reference evidence="2" key="1">
    <citation type="journal article" date="2013" name="Nat. Commun.">
        <title>Whole-genome sequencing of Oryza brachyantha reveals mechanisms underlying Oryza genome evolution.</title>
        <authorList>
            <person name="Chen J."/>
            <person name="Huang Q."/>
            <person name="Gao D."/>
            <person name="Wang J."/>
            <person name="Lang Y."/>
            <person name="Liu T."/>
            <person name="Li B."/>
            <person name="Bai Z."/>
            <person name="Luis Goicoechea J."/>
            <person name="Liang C."/>
            <person name="Chen C."/>
            <person name="Zhang W."/>
            <person name="Sun S."/>
            <person name="Liao Y."/>
            <person name="Zhang X."/>
            <person name="Yang L."/>
            <person name="Song C."/>
            <person name="Wang M."/>
            <person name="Shi J."/>
            <person name="Liu G."/>
            <person name="Liu J."/>
            <person name="Zhou H."/>
            <person name="Zhou W."/>
            <person name="Yu Q."/>
            <person name="An N."/>
            <person name="Chen Y."/>
            <person name="Cai Q."/>
            <person name="Wang B."/>
            <person name="Liu B."/>
            <person name="Min J."/>
            <person name="Huang Y."/>
            <person name="Wu H."/>
            <person name="Li Z."/>
            <person name="Zhang Y."/>
            <person name="Yin Y."/>
            <person name="Song W."/>
            <person name="Jiang J."/>
            <person name="Jackson S.A."/>
            <person name="Wing R.A."/>
            <person name="Wang J."/>
            <person name="Chen M."/>
        </authorList>
    </citation>
    <scope>NUCLEOTIDE SEQUENCE [LARGE SCALE GENOMIC DNA]</scope>
    <source>
        <strain evidence="2">cv. IRGC 101232</strain>
    </source>
</reference>
<evidence type="ECO:0000313" key="2">
    <source>
        <dbReference type="EnsemblPlants" id="OB03G28790.1"/>
    </source>
</evidence>
<evidence type="ECO:0000313" key="3">
    <source>
        <dbReference type="Proteomes" id="UP000006038"/>
    </source>
</evidence>
<dbReference type="AlphaFoldDB" id="J3LPA3"/>
<keyword evidence="3" id="KW-1185">Reference proteome</keyword>
<organism evidence="2">
    <name type="scientific">Oryza brachyantha</name>
    <name type="common">malo sina</name>
    <dbReference type="NCBI Taxonomy" id="4533"/>
    <lineage>
        <taxon>Eukaryota</taxon>
        <taxon>Viridiplantae</taxon>
        <taxon>Streptophyta</taxon>
        <taxon>Embryophyta</taxon>
        <taxon>Tracheophyta</taxon>
        <taxon>Spermatophyta</taxon>
        <taxon>Magnoliopsida</taxon>
        <taxon>Liliopsida</taxon>
        <taxon>Poales</taxon>
        <taxon>Poaceae</taxon>
        <taxon>BOP clade</taxon>
        <taxon>Oryzoideae</taxon>
        <taxon>Oryzeae</taxon>
        <taxon>Oryzinae</taxon>
        <taxon>Oryza</taxon>
    </lineage>
</organism>
<name>J3LPA3_ORYBR</name>
<evidence type="ECO:0000256" key="1">
    <source>
        <dbReference type="SAM" id="MobiDB-lite"/>
    </source>
</evidence>
<sequence length="100" mass="10480">WRYGEPRLGGGRGQEEPGDDQSDGGGGGGVRGESGGGRCREGQRQGEGRCETFATRRGALSQAVKYTHSSTAPHQVHDTLGNATPSPFRSKPTLISLSVL</sequence>
<feature type="region of interest" description="Disordered" evidence="1">
    <location>
        <begin position="1"/>
        <end position="50"/>
    </location>
</feature>
<feature type="compositionally biased region" description="Basic and acidic residues" evidence="1">
    <location>
        <begin position="38"/>
        <end position="50"/>
    </location>
</feature>
<feature type="compositionally biased region" description="Polar residues" evidence="1">
    <location>
        <begin position="81"/>
        <end position="100"/>
    </location>
</feature>
<feature type="region of interest" description="Disordered" evidence="1">
    <location>
        <begin position="69"/>
        <end position="100"/>
    </location>
</feature>
<protein>
    <submittedName>
        <fullName evidence="2">Uncharacterized protein</fullName>
    </submittedName>
</protein>
<dbReference type="HOGENOM" id="CLU_2313337_0_0_1"/>